<accession>A0ABY4RT91</accession>
<organism evidence="2 3">
    <name type="scientific">Paenibacillus konkukensis</name>
    <dbReference type="NCBI Taxonomy" id="2020716"/>
    <lineage>
        <taxon>Bacteria</taxon>
        <taxon>Bacillati</taxon>
        <taxon>Bacillota</taxon>
        <taxon>Bacilli</taxon>
        <taxon>Bacillales</taxon>
        <taxon>Paenibacillaceae</taxon>
        <taxon>Paenibacillus</taxon>
    </lineage>
</organism>
<keyword evidence="2" id="KW-0418">Kinase</keyword>
<dbReference type="SUPFAM" id="SSF53067">
    <property type="entry name" value="Actin-like ATPase domain"/>
    <property type="match status" value="2"/>
</dbReference>
<dbReference type="EC" id="2.7.1.8" evidence="2"/>
<proteinExistence type="predicted"/>
<dbReference type="GO" id="GO:0047931">
    <property type="term" value="F:glucosamine kinase activity"/>
    <property type="evidence" value="ECO:0007669"/>
    <property type="project" value="UniProtKB-EC"/>
</dbReference>
<dbReference type="RefSeq" id="WP_249860896.1">
    <property type="nucleotide sequence ID" value="NZ_CP027059.1"/>
</dbReference>
<feature type="domain" description="ATPase BadF/BadG/BcrA/BcrD type" evidence="1">
    <location>
        <begin position="16"/>
        <end position="292"/>
    </location>
</feature>
<keyword evidence="2" id="KW-0808">Transferase</keyword>
<dbReference type="InterPro" id="IPR043129">
    <property type="entry name" value="ATPase_NBD"/>
</dbReference>
<dbReference type="CDD" id="cd24007">
    <property type="entry name" value="ASKHA_NBD_eukNAGK-like"/>
    <property type="match status" value="1"/>
</dbReference>
<dbReference type="Gene3D" id="3.30.420.40">
    <property type="match status" value="2"/>
</dbReference>
<protein>
    <submittedName>
        <fullName evidence="2">Glucosamine kinase GspK</fullName>
        <ecNumber evidence="2">2.7.1.8</ecNumber>
    </submittedName>
</protein>
<dbReference type="Pfam" id="PF01869">
    <property type="entry name" value="BcrAD_BadFG"/>
    <property type="match status" value="1"/>
</dbReference>
<dbReference type="Proteomes" id="UP001057134">
    <property type="component" value="Chromosome"/>
</dbReference>
<evidence type="ECO:0000313" key="2">
    <source>
        <dbReference type="EMBL" id="UQZ85235.1"/>
    </source>
</evidence>
<dbReference type="EMBL" id="CP027059">
    <property type="protein sequence ID" value="UQZ85235.1"/>
    <property type="molecule type" value="Genomic_DNA"/>
</dbReference>
<evidence type="ECO:0000313" key="3">
    <source>
        <dbReference type="Proteomes" id="UP001057134"/>
    </source>
</evidence>
<reference evidence="2" key="2">
    <citation type="journal article" date="2021" name="J Anim Sci Technol">
        <title>Complete genome sequence of Paenibacillus konkukensis sp. nov. SK3146 as a potential probiotic strain.</title>
        <authorList>
            <person name="Jung H.I."/>
            <person name="Park S."/>
            <person name="Niu K.M."/>
            <person name="Lee S.W."/>
            <person name="Kothari D."/>
            <person name="Yi K.J."/>
            <person name="Kim S.K."/>
        </authorList>
    </citation>
    <scope>NUCLEOTIDE SEQUENCE</scope>
    <source>
        <strain evidence="2">SK3146</strain>
    </source>
</reference>
<evidence type="ECO:0000259" key="1">
    <source>
        <dbReference type="Pfam" id="PF01869"/>
    </source>
</evidence>
<gene>
    <name evidence="2" type="primary">gspK</name>
    <name evidence="2" type="ORF">SK3146_04524</name>
</gene>
<dbReference type="PANTHER" id="PTHR43190">
    <property type="entry name" value="N-ACETYL-D-GLUCOSAMINE KINASE"/>
    <property type="match status" value="1"/>
</dbReference>
<keyword evidence="3" id="KW-1185">Reference proteome</keyword>
<sequence>MPLENTKDQTRSRRFIGIDGGGTKTSCVIGDESGAVLAVCHGESSNMKSRPWEEVKRVLAELISQAMELSQSEMSDLAGVFLGLAGADRPEDKEPLYAYMKELLPEGTPVTIHNDAVTVLAAGTWGEVGIVLISGTGSIAYGFLPETDTWVRAGGWGYLLGDEGSGYDMGRQALIAVMRQHDGRGGRTRLTDDVLKRWSLADPNRIITYVYSQPNVRTAIAELARLTLAAAWEGDEAAGQIVARGIDELAELAVTVRSRLAALQPDRDLSELPLVLSGGLFADDGFMNALTEHELVRASGLKPRRLSVPPVAGCYVLALKQAGVEMTEAIRQRISAWETGREV</sequence>
<name>A0ABY4RT91_9BACL</name>
<reference evidence="2" key="1">
    <citation type="submission" date="2018-02" db="EMBL/GenBank/DDBJ databases">
        <authorList>
            <person name="Kim S.-K."/>
            <person name="Jung H.-I."/>
            <person name="Lee S.-W."/>
        </authorList>
    </citation>
    <scope>NUCLEOTIDE SEQUENCE</scope>
    <source>
        <strain evidence="2">SK3146</strain>
    </source>
</reference>
<dbReference type="PANTHER" id="PTHR43190:SF3">
    <property type="entry name" value="N-ACETYL-D-GLUCOSAMINE KINASE"/>
    <property type="match status" value="1"/>
</dbReference>
<dbReference type="InterPro" id="IPR052519">
    <property type="entry name" value="Euk-type_GlcNAc_Kinase"/>
</dbReference>
<dbReference type="InterPro" id="IPR002731">
    <property type="entry name" value="ATPase_BadF"/>
</dbReference>